<evidence type="ECO:0000259" key="8">
    <source>
        <dbReference type="Pfam" id="PF01883"/>
    </source>
</evidence>
<dbReference type="SUPFAM" id="SSF117916">
    <property type="entry name" value="Fe-S cluster assembly (FSCA) domain-like"/>
    <property type="match status" value="1"/>
</dbReference>
<dbReference type="GO" id="GO:0051539">
    <property type="term" value="F:4 iron, 4 sulfur cluster binding"/>
    <property type="evidence" value="ECO:0007669"/>
    <property type="project" value="TreeGrafter"/>
</dbReference>
<protein>
    <recommendedName>
        <fullName evidence="6">Iron-sulfur cluster carrier protein</fullName>
    </recommendedName>
</protein>
<dbReference type="FunFam" id="3.40.50.300:FF:001119">
    <property type="entry name" value="Iron-sulfur cluster carrier protein"/>
    <property type="match status" value="1"/>
</dbReference>
<reference evidence="9 10" key="1">
    <citation type="submission" date="2017-10" db="EMBL/GenBank/DDBJ databases">
        <title>Genome sequence of Caulobacter mirabilis FWC38.</title>
        <authorList>
            <person name="Fiebig A."/>
            <person name="Crosson S."/>
        </authorList>
    </citation>
    <scope>NUCLEOTIDE SEQUENCE [LARGE SCALE GENOMIC DNA]</scope>
    <source>
        <strain evidence="9 10">FWC 38</strain>
    </source>
</reference>
<evidence type="ECO:0000256" key="1">
    <source>
        <dbReference type="ARBA" id="ARBA00022723"/>
    </source>
</evidence>
<dbReference type="Proteomes" id="UP000228945">
    <property type="component" value="Chromosome"/>
</dbReference>
<dbReference type="GO" id="GO:0140663">
    <property type="term" value="F:ATP-dependent FeS chaperone activity"/>
    <property type="evidence" value="ECO:0007669"/>
    <property type="project" value="InterPro"/>
</dbReference>
<dbReference type="HAMAP" id="MF_02040">
    <property type="entry name" value="Mrp_NBP35"/>
    <property type="match status" value="1"/>
</dbReference>
<dbReference type="InterPro" id="IPR002744">
    <property type="entry name" value="MIP18-like"/>
</dbReference>
<dbReference type="EMBL" id="CP024201">
    <property type="protein sequence ID" value="ATQ42329.1"/>
    <property type="molecule type" value="Genomic_DNA"/>
</dbReference>
<sequence length="366" mass="37379">MTTFQTSADKDAALRALDAVIDPRTGQGLAAAGLVQGLVVRGGRAGFMLEVPADVAAAYAPVREAAERALAALPGIEKAQVVLTTSAAEGVTRQRKGARLAGDPAAEPKPPQEAQRPDHVKRVIAVASGKGGVGKSTVSTNLAVALAGLGLNVGLLDADVYGPSAPRMMGIDADPQFVDGKLQPLEAHSVKVMSIGFMVDEGAPMIWRGPMASSAVRQMVQDVRWGTEAAPLDVLVVDLPPGTGDIHLTLVQKLAVDGVVIVSTPQEIALIDARRAAAMFQKTATPILGVIENMAFFADPATGAPIPIFGSGGAKAEAAALGVPVLAEIPIEIAVREAGDNGAPIVTRDQGGAAAEAFRAAARALL</sequence>
<dbReference type="AlphaFoldDB" id="A0A2D2AWE3"/>
<comment type="subunit">
    <text evidence="6">Homodimer.</text>
</comment>
<dbReference type="KEGG" id="cmb:CSW64_07830"/>
<keyword evidence="1 6" id="KW-0479">Metal-binding</keyword>
<keyword evidence="5 6" id="KW-0411">Iron-sulfur</keyword>
<dbReference type="GO" id="GO:0046872">
    <property type="term" value="F:metal ion binding"/>
    <property type="evidence" value="ECO:0007669"/>
    <property type="project" value="UniProtKB-KW"/>
</dbReference>
<name>A0A2D2AWE3_9CAUL</name>
<feature type="region of interest" description="Disordered" evidence="7">
    <location>
        <begin position="93"/>
        <end position="118"/>
    </location>
</feature>
<evidence type="ECO:0000256" key="4">
    <source>
        <dbReference type="ARBA" id="ARBA00023004"/>
    </source>
</evidence>
<keyword evidence="6" id="KW-0378">Hydrolase</keyword>
<dbReference type="Pfam" id="PF10609">
    <property type="entry name" value="ParA"/>
    <property type="match status" value="1"/>
</dbReference>
<feature type="domain" description="MIP18 family-like" evidence="8">
    <location>
        <begin position="10"/>
        <end position="81"/>
    </location>
</feature>
<evidence type="ECO:0000256" key="3">
    <source>
        <dbReference type="ARBA" id="ARBA00022840"/>
    </source>
</evidence>
<dbReference type="CDD" id="cd02037">
    <property type="entry name" value="Mrp_NBP35"/>
    <property type="match status" value="1"/>
</dbReference>
<dbReference type="GO" id="GO:0005524">
    <property type="term" value="F:ATP binding"/>
    <property type="evidence" value="ECO:0007669"/>
    <property type="project" value="UniProtKB-UniRule"/>
</dbReference>
<dbReference type="Gene3D" id="3.40.50.300">
    <property type="entry name" value="P-loop containing nucleotide triphosphate hydrolases"/>
    <property type="match status" value="1"/>
</dbReference>
<dbReference type="Pfam" id="PF01883">
    <property type="entry name" value="FeS_assembly_P"/>
    <property type="match status" value="1"/>
</dbReference>
<dbReference type="OrthoDB" id="9809679at2"/>
<accession>A0A2D2AWE3</accession>
<dbReference type="InterPro" id="IPR033756">
    <property type="entry name" value="YlxH/NBP35"/>
</dbReference>
<dbReference type="GO" id="GO:0016226">
    <property type="term" value="P:iron-sulfur cluster assembly"/>
    <property type="evidence" value="ECO:0007669"/>
    <property type="project" value="InterPro"/>
</dbReference>
<evidence type="ECO:0000256" key="6">
    <source>
        <dbReference type="HAMAP-Rule" id="MF_02040"/>
    </source>
</evidence>
<dbReference type="Gene3D" id="3.30.300.130">
    <property type="entry name" value="Fe-S cluster assembly (FSCA)"/>
    <property type="match status" value="1"/>
</dbReference>
<dbReference type="PANTHER" id="PTHR42961:SF2">
    <property type="entry name" value="IRON-SULFUR PROTEIN NUBPL"/>
    <property type="match status" value="1"/>
</dbReference>
<evidence type="ECO:0000256" key="7">
    <source>
        <dbReference type="SAM" id="MobiDB-lite"/>
    </source>
</evidence>
<dbReference type="SUPFAM" id="SSF52540">
    <property type="entry name" value="P-loop containing nucleoside triphosphate hydrolases"/>
    <property type="match status" value="1"/>
</dbReference>
<gene>
    <name evidence="9" type="ORF">CSW64_07830</name>
</gene>
<proteinExistence type="inferred from homology"/>
<evidence type="ECO:0000313" key="9">
    <source>
        <dbReference type="EMBL" id="ATQ42329.1"/>
    </source>
</evidence>
<dbReference type="GO" id="GO:0016887">
    <property type="term" value="F:ATP hydrolysis activity"/>
    <property type="evidence" value="ECO:0007669"/>
    <property type="project" value="UniProtKB-UniRule"/>
</dbReference>
<dbReference type="PANTHER" id="PTHR42961">
    <property type="entry name" value="IRON-SULFUR PROTEIN NUBPL"/>
    <property type="match status" value="1"/>
</dbReference>
<feature type="binding site" evidence="6">
    <location>
        <begin position="129"/>
        <end position="136"/>
    </location>
    <ligand>
        <name>ATP</name>
        <dbReference type="ChEBI" id="CHEBI:30616"/>
    </ligand>
</feature>
<dbReference type="InterPro" id="IPR019591">
    <property type="entry name" value="Mrp/NBP35_ATP-bd"/>
</dbReference>
<keyword evidence="4 6" id="KW-0408">Iron</keyword>
<dbReference type="InterPro" id="IPR044304">
    <property type="entry name" value="NUBPL-like"/>
</dbReference>
<keyword evidence="10" id="KW-1185">Reference proteome</keyword>
<comment type="function">
    <text evidence="6">Binds and transfers iron-sulfur (Fe-S) clusters to target apoproteins. Can hydrolyze ATP.</text>
</comment>
<dbReference type="InterPro" id="IPR027417">
    <property type="entry name" value="P-loop_NTPase"/>
</dbReference>
<organism evidence="9 10">
    <name type="scientific">Caulobacter mirabilis</name>
    <dbReference type="NCBI Taxonomy" id="69666"/>
    <lineage>
        <taxon>Bacteria</taxon>
        <taxon>Pseudomonadati</taxon>
        <taxon>Pseudomonadota</taxon>
        <taxon>Alphaproteobacteria</taxon>
        <taxon>Caulobacterales</taxon>
        <taxon>Caulobacteraceae</taxon>
        <taxon>Caulobacter</taxon>
    </lineage>
</organism>
<keyword evidence="2 6" id="KW-0547">Nucleotide-binding</keyword>
<evidence type="ECO:0000313" key="10">
    <source>
        <dbReference type="Proteomes" id="UP000228945"/>
    </source>
</evidence>
<evidence type="ECO:0000256" key="2">
    <source>
        <dbReference type="ARBA" id="ARBA00022741"/>
    </source>
</evidence>
<keyword evidence="3 6" id="KW-0067">ATP-binding</keyword>
<dbReference type="RefSeq" id="WP_099621586.1">
    <property type="nucleotide sequence ID" value="NZ_CP024201.1"/>
</dbReference>
<evidence type="ECO:0000256" key="5">
    <source>
        <dbReference type="ARBA" id="ARBA00023014"/>
    </source>
</evidence>
<dbReference type="InterPro" id="IPR034904">
    <property type="entry name" value="FSCA_dom_sf"/>
</dbReference>
<comment type="similarity">
    <text evidence="6">Belongs to the Mrp/NBP35 ATP-binding proteins family.</text>
</comment>